<dbReference type="AlphaFoldDB" id="A0A0C5WHZ3"/>
<dbReference type="Proteomes" id="UP000032229">
    <property type="component" value="Chromosome"/>
</dbReference>
<protein>
    <recommendedName>
        <fullName evidence="4">Secreted protein</fullName>
    </recommendedName>
</protein>
<accession>A0A0C5WHZ3</accession>
<dbReference type="KEGG" id="sze:AW14_04265"/>
<keyword evidence="3" id="KW-1185">Reference proteome</keyword>
<dbReference type="OrthoDB" id="1450082at2"/>
<evidence type="ECO:0000313" key="2">
    <source>
        <dbReference type="EMBL" id="AJR04779.1"/>
    </source>
</evidence>
<dbReference type="RefSeq" id="WP_044637670.1">
    <property type="nucleotide sequence ID" value="NZ_CP007202.1"/>
</dbReference>
<evidence type="ECO:0000313" key="3">
    <source>
        <dbReference type="Proteomes" id="UP000032229"/>
    </source>
</evidence>
<organism evidence="2 3">
    <name type="scientific">Siansivirga zeaxanthinifaciens CC-SAMT-1</name>
    <dbReference type="NCBI Taxonomy" id="1454006"/>
    <lineage>
        <taxon>Bacteria</taxon>
        <taxon>Pseudomonadati</taxon>
        <taxon>Bacteroidota</taxon>
        <taxon>Flavobacteriia</taxon>
        <taxon>Flavobacteriales</taxon>
        <taxon>Flavobacteriaceae</taxon>
        <taxon>Siansivirga</taxon>
    </lineage>
</organism>
<feature type="signal peptide" evidence="1">
    <location>
        <begin position="1"/>
        <end position="19"/>
    </location>
</feature>
<evidence type="ECO:0000256" key="1">
    <source>
        <dbReference type="SAM" id="SignalP"/>
    </source>
</evidence>
<reference evidence="2 3" key="1">
    <citation type="submission" date="2014-02" db="EMBL/GenBank/DDBJ databases">
        <authorList>
            <person name="Young C.-C."/>
            <person name="Hameed A."/>
            <person name="Huang H.-C."/>
            <person name="Shahina M."/>
        </authorList>
    </citation>
    <scope>NUCLEOTIDE SEQUENCE [LARGE SCALE GENOMIC DNA]</scope>
    <source>
        <strain evidence="2 3">CC-SAMT-1</strain>
    </source>
</reference>
<name>A0A0C5WHZ3_9FLAO</name>
<keyword evidence="1" id="KW-0732">Signal</keyword>
<evidence type="ECO:0008006" key="4">
    <source>
        <dbReference type="Google" id="ProtNLM"/>
    </source>
</evidence>
<dbReference type="STRING" id="1454006.AW14_04265"/>
<proteinExistence type="predicted"/>
<dbReference type="HOGENOM" id="CLU_180836_0_0_10"/>
<gene>
    <name evidence="2" type="ORF">AW14_04265</name>
</gene>
<feature type="chain" id="PRO_5002195220" description="Secreted protein" evidence="1">
    <location>
        <begin position="20"/>
        <end position="100"/>
    </location>
</feature>
<sequence>MYKKLIATYFIFLFMVLIAAPSIIAVCDDSTDTSLCYSLLEVDEDGYSKNKNSSFQLDQLEITINYQTRATRNYNYSFRNYKKPNRNLILPTAKNRYNIT</sequence>
<dbReference type="EMBL" id="CP007202">
    <property type="protein sequence ID" value="AJR04779.1"/>
    <property type="molecule type" value="Genomic_DNA"/>
</dbReference>